<dbReference type="InterPro" id="IPR051083">
    <property type="entry name" value="GrpII_Intron_Splice-Mob/Def"/>
</dbReference>
<evidence type="ECO:0000256" key="4">
    <source>
        <dbReference type="ARBA" id="ARBA00022723"/>
    </source>
</evidence>
<keyword evidence="5" id="KW-0460">Magnesium</keyword>
<dbReference type="Proteomes" id="UP000468638">
    <property type="component" value="Unassembled WGS sequence"/>
</dbReference>
<dbReference type="GO" id="GO:0046872">
    <property type="term" value="F:metal ion binding"/>
    <property type="evidence" value="ECO:0007669"/>
    <property type="project" value="UniProtKB-KW"/>
</dbReference>
<keyword evidence="3" id="KW-0548">Nucleotidyltransferase</keyword>
<gene>
    <name evidence="11" type="ORF">GLW05_15425</name>
</gene>
<dbReference type="RefSeq" id="WP_160910006.1">
    <property type="nucleotide sequence ID" value="NZ_WMEQ01000013.1"/>
</dbReference>
<keyword evidence="4" id="KW-0479">Metal-binding</keyword>
<evidence type="ECO:0000313" key="12">
    <source>
        <dbReference type="Proteomes" id="UP000468638"/>
    </source>
</evidence>
<dbReference type="EMBL" id="WMEQ01000013">
    <property type="protein sequence ID" value="MYL34974.1"/>
    <property type="molecule type" value="Genomic_DNA"/>
</dbReference>
<dbReference type="CDD" id="cd03487">
    <property type="entry name" value="RT_Bac_retron_II"/>
    <property type="match status" value="1"/>
</dbReference>
<evidence type="ECO:0000256" key="6">
    <source>
        <dbReference type="ARBA" id="ARBA00022918"/>
    </source>
</evidence>
<dbReference type="GO" id="GO:0051607">
    <property type="term" value="P:defense response to virus"/>
    <property type="evidence" value="ECO:0007669"/>
    <property type="project" value="UniProtKB-KW"/>
</dbReference>
<dbReference type="PRINTS" id="PR00866">
    <property type="entry name" value="RNADNAPOLMS"/>
</dbReference>
<feature type="domain" description="Reverse transcriptase" evidence="10">
    <location>
        <begin position="1"/>
        <end position="236"/>
    </location>
</feature>
<keyword evidence="2" id="KW-0808">Transferase</keyword>
<comment type="caution">
    <text evidence="11">The sequence shown here is derived from an EMBL/GenBank/DDBJ whole genome shotgun (WGS) entry which is preliminary data.</text>
</comment>
<evidence type="ECO:0000256" key="8">
    <source>
        <dbReference type="ARBA" id="ARBA00034120"/>
    </source>
</evidence>
<dbReference type="Pfam" id="PF00078">
    <property type="entry name" value="RVT_1"/>
    <property type="match status" value="1"/>
</dbReference>
<evidence type="ECO:0000256" key="1">
    <source>
        <dbReference type="ARBA" id="ARBA00012493"/>
    </source>
</evidence>
<dbReference type="GO" id="GO:0003964">
    <property type="term" value="F:RNA-directed DNA polymerase activity"/>
    <property type="evidence" value="ECO:0007669"/>
    <property type="project" value="UniProtKB-KW"/>
</dbReference>
<dbReference type="InterPro" id="IPR000123">
    <property type="entry name" value="Reverse_transcriptase_msDNA"/>
</dbReference>
<reference evidence="11 12" key="1">
    <citation type="submission" date="2019-11" db="EMBL/GenBank/DDBJ databases">
        <title>Genome sequences of 17 halophilic strains isolated from different environments.</title>
        <authorList>
            <person name="Furrow R.E."/>
        </authorList>
    </citation>
    <scope>NUCLEOTIDE SEQUENCE [LARGE SCALE GENOMIC DNA]</scope>
    <source>
        <strain evidence="11 12">22514_16_FS</strain>
    </source>
</reference>
<dbReference type="InterPro" id="IPR000477">
    <property type="entry name" value="RT_dom"/>
</dbReference>
<dbReference type="PANTHER" id="PTHR34047">
    <property type="entry name" value="NUCLEAR INTRON MATURASE 1, MITOCHONDRIAL-RELATED"/>
    <property type="match status" value="1"/>
</dbReference>
<evidence type="ECO:0000256" key="5">
    <source>
        <dbReference type="ARBA" id="ARBA00022842"/>
    </source>
</evidence>
<evidence type="ECO:0000256" key="3">
    <source>
        <dbReference type="ARBA" id="ARBA00022695"/>
    </source>
</evidence>
<comment type="similarity">
    <text evidence="8">Belongs to the bacterial reverse transcriptase family.</text>
</comment>
<organism evidence="11 12">
    <name type="scientific">Pontibacillus yanchengensis</name>
    <dbReference type="NCBI Taxonomy" id="462910"/>
    <lineage>
        <taxon>Bacteria</taxon>
        <taxon>Bacillati</taxon>
        <taxon>Bacillota</taxon>
        <taxon>Bacilli</taxon>
        <taxon>Bacillales</taxon>
        <taxon>Bacillaceae</taxon>
        <taxon>Pontibacillus</taxon>
    </lineage>
</organism>
<dbReference type="PROSITE" id="PS50878">
    <property type="entry name" value="RT_POL"/>
    <property type="match status" value="1"/>
</dbReference>
<dbReference type="SUPFAM" id="SSF56672">
    <property type="entry name" value="DNA/RNA polymerases"/>
    <property type="match status" value="1"/>
</dbReference>
<dbReference type="InterPro" id="IPR043502">
    <property type="entry name" value="DNA/RNA_pol_sf"/>
</dbReference>
<evidence type="ECO:0000313" key="11">
    <source>
        <dbReference type="EMBL" id="MYL34974.1"/>
    </source>
</evidence>
<evidence type="ECO:0000256" key="9">
    <source>
        <dbReference type="ARBA" id="ARBA00048173"/>
    </source>
</evidence>
<evidence type="ECO:0000259" key="10">
    <source>
        <dbReference type="PROSITE" id="PS50878"/>
    </source>
</evidence>
<keyword evidence="6" id="KW-0695">RNA-directed DNA polymerase</keyword>
<sequence length="338" mass="39925">MFIYNEDFFYGKILNCRKDALEDILSNKSDEYQERIISKKGGKRYLSCLSDTSSIATLQRGLSNKFLDHIPVPDYVYGFIKGKSYKDYLVPHKNREFYLRVDIKDFFSSINKDLVKEVLDYYIRTDNDTLNKNLIDIIYDIVSLNDSIPQGAITSPSISNIVFRSLDIRINKYCRRFGITYTRYADDLLFSSNNSFLHNKYFLKKISHILQSKRFNINSNKVIKSNKIISLNGFVVGEKIWLSRKRLHDINKVLYLYKTNTFSNINSLLYVLNSSDYIYRKTNNNSFTSKMEIVNYLAGYRSFLLQWYEFQNGDNKNFKLLNKIDEIERILIEIEQLK</sequence>
<dbReference type="GO" id="GO:0003723">
    <property type="term" value="F:RNA binding"/>
    <property type="evidence" value="ECO:0007669"/>
    <property type="project" value="InterPro"/>
</dbReference>
<dbReference type="EC" id="2.7.7.49" evidence="1"/>
<accession>A0A6I5A053</accession>
<dbReference type="AlphaFoldDB" id="A0A6I5A053"/>
<dbReference type="OrthoDB" id="9788687at2"/>
<keyword evidence="7" id="KW-0051">Antiviral defense</keyword>
<name>A0A6I5A053_9BACI</name>
<evidence type="ECO:0000256" key="7">
    <source>
        <dbReference type="ARBA" id="ARBA00023118"/>
    </source>
</evidence>
<comment type="catalytic activity">
    <reaction evidence="9">
        <text>DNA(n) + a 2'-deoxyribonucleoside 5'-triphosphate = DNA(n+1) + diphosphate</text>
        <dbReference type="Rhea" id="RHEA:22508"/>
        <dbReference type="Rhea" id="RHEA-COMP:17339"/>
        <dbReference type="Rhea" id="RHEA-COMP:17340"/>
        <dbReference type="ChEBI" id="CHEBI:33019"/>
        <dbReference type="ChEBI" id="CHEBI:61560"/>
        <dbReference type="ChEBI" id="CHEBI:173112"/>
        <dbReference type="EC" id="2.7.7.49"/>
    </reaction>
</comment>
<evidence type="ECO:0000256" key="2">
    <source>
        <dbReference type="ARBA" id="ARBA00022679"/>
    </source>
</evidence>
<protein>
    <recommendedName>
        <fullName evidence="1">RNA-directed DNA polymerase</fullName>
        <ecNumber evidence="1">2.7.7.49</ecNumber>
    </recommendedName>
</protein>
<proteinExistence type="inferred from homology"/>